<dbReference type="Gene3D" id="1.10.390.10">
    <property type="entry name" value="Neutral Protease Domain 2"/>
    <property type="match status" value="1"/>
</dbReference>
<evidence type="ECO:0000313" key="3">
    <source>
        <dbReference type="EMBL" id="QCX01771.1"/>
    </source>
</evidence>
<feature type="transmembrane region" description="Helical" evidence="1">
    <location>
        <begin position="238"/>
        <end position="257"/>
    </location>
</feature>
<name>A0A5B7SY24_9FLAO</name>
<feature type="transmembrane region" description="Helical" evidence="1">
    <location>
        <begin position="436"/>
        <end position="455"/>
    </location>
</feature>
<evidence type="ECO:0000256" key="1">
    <source>
        <dbReference type="SAM" id="Phobius"/>
    </source>
</evidence>
<feature type="transmembrane region" description="Helical" evidence="1">
    <location>
        <begin position="521"/>
        <end position="539"/>
    </location>
</feature>
<feature type="transmembrane region" description="Helical" evidence="1">
    <location>
        <begin position="144"/>
        <end position="166"/>
    </location>
</feature>
<dbReference type="SUPFAM" id="SSF55486">
    <property type="entry name" value="Metalloproteases ('zincins'), catalytic domain"/>
    <property type="match status" value="1"/>
</dbReference>
<sequence>MCYEIFKFELRYRLKRLDTYVFFLFLLLFSMVGVDFVFEGIDFGPVKRNAPLVIAKTMGVITGIFMMLASMIMGTSVLRDFEYRMEAILFINPIKKRDYLLGRFLGSFVILLLIFSGVLIGMMLGERMPWHNPDDYFPFGALPYLQTFAIIALPLLFFGASLFFVGGALSRKLVVVYTQGIVLFVWFMLTKAIENEFTQSLLDPFSLTTLTDITALWTVDERNLRSIPLEGVLLYNKFLWIVLGVVSLCIGYHKFNFHGVQNGRKKKEASIFRTLRSFSEQEVQIPTVSLHQDFKAKWMQFAHLSWFHFRGITKQASFWAILICGMLIIFINSVSLGTVYEVDSHPTTYFIVEELQENSIYFFIIILVFYSAELIWKERRAKMELIHDATPISDFVQLMSKYCSLLLMYAALMVSLIVSGIVFQTMNGYYQFEVQVYFYGFFLELFPFLALYSFLAFFVQVITNQKFIGIILVIALFIGNLAFGTFGLDHDLYFFGGNALGKYSDMNGYGHFLKPYLFIKIYWALFGMILLLLAAVFSVRGTDIRFWKRMRLSKNKWSKPLFSFGISVLVLFMVVGAYNFYNTNILNTYWSNSKENAFRTSYEKELKPLEYYPQPKIVSVNLKMELYPESRDYVLDGYYTLKNTNEDPIVEVHVQKAIEDNVRLYNVDFEGGAVLQSQYADYDYNKYMLKEPLLFGDSIQMNFRQTYTTKGFEVGSSDTKIVYNGTFLTNEHFPTLGYNNNYELRDTDERVAYGLANATGKKSREDKRELLNARSGSDSDGINFEIIIGTALGQTAIAPGNLVKTWVENERNYFHYKMDRPMINFYSIVSARYEVLKDVWTPKNDSLGNPIDLEIYYHKGHEYNLDRMLESMHFSFDYYGKNFSPYPYKQMRIMEIPRYAQFAQSFPTAVPFSEALGFVLNIDEEEDVDMAFFITAHELAHQWWGLQVEAANVQGRNMILETLAQYSATMVLKEKYSKEKVQQFLAGEKKRYEAGRLRDKSQEVPLSLVENQEYIYYRKGAINMYVLQEAIGEKKVNLALRRFLKDWNTQSGTLKMETERYATTKDLLNCFKDVTPEGQQHVITDLFEKIGEIDNIAVVK</sequence>
<dbReference type="GO" id="GO:0016020">
    <property type="term" value="C:membrane"/>
    <property type="evidence" value="ECO:0007669"/>
    <property type="project" value="UniProtKB-SubCell"/>
</dbReference>
<accession>A0A5B7SY24</accession>
<dbReference type="InterPro" id="IPR014782">
    <property type="entry name" value="Peptidase_M1_dom"/>
</dbReference>
<keyword evidence="1" id="KW-0812">Transmembrane</keyword>
<feature type="transmembrane region" description="Helical" evidence="1">
    <location>
        <begin position="467"/>
        <end position="488"/>
    </location>
</feature>
<dbReference type="KEGG" id="asag:FGM00_17215"/>
<feature type="transmembrane region" description="Helical" evidence="1">
    <location>
        <begin position="560"/>
        <end position="581"/>
    </location>
</feature>
<feature type="transmembrane region" description="Helical" evidence="1">
    <location>
        <begin position="360"/>
        <end position="376"/>
    </location>
</feature>
<dbReference type="AlphaFoldDB" id="A0A5B7SY24"/>
<keyword evidence="4" id="KW-1185">Reference proteome</keyword>
<dbReference type="RefSeq" id="WP_138854108.1">
    <property type="nucleotide sequence ID" value="NZ_CP040710.1"/>
</dbReference>
<gene>
    <name evidence="3" type="ORF">FGM00_17215</name>
</gene>
<keyword evidence="1" id="KW-1133">Transmembrane helix</keyword>
<feature type="transmembrane region" description="Helical" evidence="1">
    <location>
        <begin position="20"/>
        <end position="38"/>
    </location>
</feature>
<dbReference type="GO" id="GO:0140359">
    <property type="term" value="F:ABC-type transporter activity"/>
    <property type="evidence" value="ECO:0007669"/>
    <property type="project" value="InterPro"/>
</dbReference>
<feature type="domain" description="Peptidase M1 membrane alanine aminopeptidase" evidence="2">
    <location>
        <begin position="872"/>
        <end position="1052"/>
    </location>
</feature>
<organism evidence="3 4">
    <name type="scientific">Aggregatimonas sangjinii</name>
    <dbReference type="NCBI Taxonomy" id="2583587"/>
    <lineage>
        <taxon>Bacteria</taxon>
        <taxon>Pseudomonadati</taxon>
        <taxon>Bacteroidota</taxon>
        <taxon>Flavobacteriia</taxon>
        <taxon>Flavobacteriales</taxon>
        <taxon>Flavobacteriaceae</taxon>
        <taxon>Aggregatimonas</taxon>
    </lineage>
</organism>
<dbReference type="GO" id="GO:0008270">
    <property type="term" value="F:zinc ion binding"/>
    <property type="evidence" value="ECO:0007669"/>
    <property type="project" value="InterPro"/>
</dbReference>
<evidence type="ECO:0000259" key="2">
    <source>
        <dbReference type="Pfam" id="PF01433"/>
    </source>
</evidence>
<protein>
    <submittedName>
        <fullName evidence="3">Peptidase M1</fullName>
    </submittedName>
</protein>
<feature type="transmembrane region" description="Helical" evidence="1">
    <location>
        <begin position="405"/>
        <end position="424"/>
    </location>
</feature>
<keyword evidence="1" id="KW-0472">Membrane</keyword>
<dbReference type="OrthoDB" id="100605at2"/>
<evidence type="ECO:0000313" key="4">
    <source>
        <dbReference type="Proteomes" id="UP000310017"/>
    </source>
</evidence>
<feature type="transmembrane region" description="Helical" evidence="1">
    <location>
        <begin position="318"/>
        <end position="340"/>
    </location>
</feature>
<reference evidence="3 4" key="1">
    <citation type="submission" date="2019-05" db="EMBL/GenBank/DDBJ databases">
        <title>Genome sequencing of F202Z8.</title>
        <authorList>
            <person name="Kwon Y.M."/>
        </authorList>
    </citation>
    <scope>NUCLEOTIDE SEQUENCE [LARGE SCALE GENOMIC DNA]</scope>
    <source>
        <strain evidence="3 4">F202Z8</strain>
    </source>
</reference>
<feature type="transmembrane region" description="Helical" evidence="1">
    <location>
        <begin position="99"/>
        <end position="124"/>
    </location>
</feature>
<proteinExistence type="predicted"/>
<dbReference type="GO" id="GO:0008237">
    <property type="term" value="F:metallopeptidase activity"/>
    <property type="evidence" value="ECO:0007669"/>
    <property type="project" value="InterPro"/>
</dbReference>
<dbReference type="EMBL" id="CP040710">
    <property type="protein sequence ID" value="QCX01771.1"/>
    <property type="molecule type" value="Genomic_DNA"/>
</dbReference>
<dbReference type="Pfam" id="PF01433">
    <property type="entry name" value="Peptidase_M1"/>
    <property type="match status" value="1"/>
</dbReference>
<dbReference type="InterPro" id="IPR027268">
    <property type="entry name" value="Peptidase_M4/M1_CTD_sf"/>
</dbReference>
<feature type="transmembrane region" description="Helical" evidence="1">
    <location>
        <begin position="58"/>
        <end position="78"/>
    </location>
</feature>
<dbReference type="Proteomes" id="UP000310017">
    <property type="component" value="Chromosome"/>
</dbReference>
<feature type="transmembrane region" description="Helical" evidence="1">
    <location>
        <begin position="173"/>
        <end position="193"/>
    </location>
</feature>